<dbReference type="Gene3D" id="3.40.50.150">
    <property type="entry name" value="Vaccinia Virus protein VP39"/>
    <property type="match status" value="1"/>
</dbReference>
<organism evidence="1 2">
    <name type="scientific">Paeniroseomonas aquatica</name>
    <dbReference type="NCBI Taxonomy" id="373043"/>
    <lineage>
        <taxon>Bacteria</taxon>
        <taxon>Pseudomonadati</taxon>
        <taxon>Pseudomonadota</taxon>
        <taxon>Alphaproteobacteria</taxon>
        <taxon>Acetobacterales</taxon>
        <taxon>Acetobacteraceae</taxon>
        <taxon>Paeniroseomonas</taxon>
    </lineage>
</organism>
<dbReference type="InterPro" id="IPR029063">
    <property type="entry name" value="SAM-dependent_MTases_sf"/>
</dbReference>
<sequence length="147" mass="15849">MLPLGADGPDFDGIAAASAGCVLCEGPESWSEAGLAEALAGFWRMLRPGGLLRVVTPDLDAVVQAYLYAAPDAEAASSAMRFNAWRHAVRDRFIFNEEALRLALSRAGFVDPRRFVAGSGSDRLFWDLEPADASLLVIEARKPKEVV</sequence>
<accession>A0ABT8A4A9</accession>
<dbReference type="SUPFAM" id="SSF53335">
    <property type="entry name" value="S-adenosyl-L-methionine-dependent methyltransferases"/>
    <property type="match status" value="1"/>
</dbReference>
<dbReference type="EMBL" id="JAUFPN010000084">
    <property type="protein sequence ID" value="MDN3564389.1"/>
    <property type="molecule type" value="Genomic_DNA"/>
</dbReference>
<evidence type="ECO:0000313" key="2">
    <source>
        <dbReference type="Proteomes" id="UP001529369"/>
    </source>
</evidence>
<evidence type="ECO:0008006" key="3">
    <source>
        <dbReference type="Google" id="ProtNLM"/>
    </source>
</evidence>
<evidence type="ECO:0000313" key="1">
    <source>
        <dbReference type="EMBL" id="MDN3564389.1"/>
    </source>
</evidence>
<dbReference type="Proteomes" id="UP001529369">
    <property type="component" value="Unassembled WGS sequence"/>
</dbReference>
<reference evidence="2" key="1">
    <citation type="journal article" date="2019" name="Int. J. Syst. Evol. Microbiol.">
        <title>The Global Catalogue of Microorganisms (GCM) 10K type strain sequencing project: providing services to taxonomists for standard genome sequencing and annotation.</title>
        <authorList>
            <consortium name="The Broad Institute Genomics Platform"/>
            <consortium name="The Broad Institute Genome Sequencing Center for Infectious Disease"/>
            <person name="Wu L."/>
            <person name="Ma J."/>
        </authorList>
    </citation>
    <scope>NUCLEOTIDE SEQUENCE [LARGE SCALE GENOMIC DNA]</scope>
    <source>
        <strain evidence="2">CECT 7131</strain>
    </source>
</reference>
<dbReference type="RefSeq" id="WP_290316186.1">
    <property type="nucleotide sequence ID" value="NZ_JAUFPN010000084.1"/>
</dbReference>
<gene>
    <name evidence="1" type="ORF">QWZ14_08415</name>
</gene>
<comment type="caution">
    <text evidence="1">The sequence shown here is derived from an EMBL/GenBank/DDBJ whole genome shotgun (WGS) entry which is preliminary data.</text>
</comment>
<keyword evidence="2" id="KW-1185">Reference proteome</keyword>
<name>A0ABT8A4A9_9PROT</name>
<protein>
    <recommendedName>
        <fullName evidence="3">Class I SAM-dependent methyltransferase</fullName>
    </recommendedName>
</protein>
<proteinExistence type="predicted"/>